<accession>A0A1H7C540</accession>
<evidence type="ECO:0000256" key="1">
    <source>
        <dbReference type="ARBA" id="ARBA00004196"/>
    </source>
</evidence>
<feature type="domain" description="Heparinase II/III-like C-terminal" evidence="2">
    <location>
        <begin position="423"/>
        <end position="590"/>
    </location>
</feature>
<sequence length="653" mass="71471">MPAIDRFTGPLAAAWPGVGPALLEQVLEPPETSLPVPPAQERATWAESRLDVPTLRRLRARAEEDLGQPWPSPLARHYARYFRDGDRDTYEQLVFARQRRLSRASVLAAATLDPDWLDEVVDGVVLLCEQSSWCWPAHDDTHTLHGAVLPTMTDPVLDLGAGEVAAQLAWIDHLLGGPLDQHTPGLRPRIRHEVDRRVLTPFAERRDWHWLGLDGDVHNWNAWIHANVLVAALRLVDDPPRRAAIVDLIIEGLDRYVASLPVDGAVDEGYGYWWQGACRALEALDILAHASGGRLDGVPGEALRHTVAFPHRMHLGGAWYLNHADGVARPPATQPWEALYRAARRVGDRDALAHAAAHRDRDAPVADEEQGLGRLLRALSHQEWINAAPGVPPLPRDVWLPSIEVLLARPTQGSPAGLTLAIKGGHNGEHHNHNDVGGFVVALNGVPVLVDAGRPTYTAQTFGPDRYDIWTMQSAWHNVPHIRGTAQATGHAYRARDVAAVTGHAKTELSLDIAAAYPRTDVRHWRRSARLERDSGRIVVTDAWDLAPTDASAPTHIHLLAAGDVQLSAGQAEITARHGAGRLRLTWQPASAPGTATARPLDDPMLISVWGRTLTRLEIDVGAATATGTFVLTVEESPTREVSSSEVPDDQER</sequence>
<dbReference type="Gene3D" id="2.70.98.70">
    <property type="match status" value="1"/>
</dbReference>
<dbReference type="GO" id="GO:0016829">
    <property type="term" value="F:lyase activity"/>
    <property type="evidence" value="ECO:0007669"/>
    <property type="project" value="InterPro"/>
</dbReference>
<evidence type="ECO:0000259" key="2">
    <source>
        <dbReference type="Pfam" id="PF07940"/>
    </source>
</evidence>
<dbReference type="Gene3D" id="1.50.10.100">
    <property type="entry name" value="Chondroitin AC/alginate lyase"/>
    <property type="match status" value="1"/>
</dbReference>
<keyword evidence="4" id="KW-1185">Reference proteome</keyword>
<dbReference type="SUPFAM" id="SSF48230">
    <property type="entry name" value="Chondroitin AC/alginate lyase"/>
    <property type="match status" value="1"/>
</dbReference>
<name>A0A1H7C540_9ACTN</name>
<dbReference type="AlphaFoldDB" id="A0A1H7C540"/>
<organism evidence="3 4">
    <name type="scientific">Micromonospora phaseoli</name>
    <dbReference type="NCBI Taxonomy" id="1144548"/>
    <lineage>
        <taxon>Bacteria</taxon>
        <taxon>Bacillati</taxon>
        <taxon>Actinomycetota</taxon>
        <taxon>Actinomycetes</taxon>
        <taxon>Micromonosporales</taxon>
        <taxon>Micromonosporaceae</taxon>
        <taxon>Micromonospora</taxon>
    </lineage>
</organism>
<dbReference type="OrthoDB" id="9793856at2"/>
<dbReference type="RefSeq" id="WP_092381779.1">
    <property type="nucleotide sequence ID" value="NZ_BOPI01000058.1"/>
</dbReference>
<dbReference type="EMBL" id="FNYV01000008">
    <property type="protein sequence ID" value="SEJ84566.1"/>
    <property type="molecule type" value="Genomic_DNA"/>
</dbReference>
<dbReference type="Proteomes" id="UP000198707">
    <property type="component" value="Unassembled WGS sequence"/>
</dbReference>
<gene>
    <name evidence="3" type="ORF">SAMN05443287_108257</name>
</gene>
<protein>
    <submittedName>
        <fullName evidence="3">Heparinase II/III-like protein</fullName>
    </submittedName>
</protein>
<dbReference type="InterPro" id="IPR008929">
    <property type="entry name" value="Chondroitin_lyas"/>
</dbReference>
<evidence type="ECO:0000313" key="4">
    <source>
        <dbReference type="Proteomes" id="UP000198707"/>
    </source>
</evidence>
<dbReference type="STRING" id="1144548.SAMN05443287_108257"/>
<evidence type="ECO:0000313" key="3">
    <source>
        <dbReference type="EMBL" id="SEJ84566.1"/>
    </source>
</evidence>
<proteinExistence type="predicted"/>
<dbReference type="GO" id="GO:0030313">
    <property type="term" value="C:cell envelope"/>
    <property type="evidence" value="ECO:0007669"/>
    <property type="project" value="UniProtKB-SubCell"/>
</dbReference>
<dbReference type="Pfam" id="PF07940">
    <property type="entry name" value="Hepar_II_III_C"/>
    <property type="match status" value="1"/>
</dbReference>
<reference evidence="4" key="1">
    <citation type="submission" date="2016-10" db="EMBL/GenBank/DDBJ databases">
        <authorList>
            <person name="Varghese N."/>
            <person name="Submissions S."/>
        </authorList>
    </citation>
    <scope>NUCLEOTIDE SEQUENCE [LARGE SCALE GENOMIC DNA]</scope>
    <source>
        <strain evidence="4">CGMCC 4.7038</strain>
    </source>
</reference>
<dbReference type="InterPro" id="IPR012480">
    <property type="entry name" value="Hepar_II_III_C"/>
</dbReference>
<comment type="subcellular location">
    <subcellularLocation>
        <location evidence="1">Cell envelope</location>
    </subcellularLocation>
</comment>